<accession>A0A165RVM2</accession>
<proteinExistence type="predicted"/>
<reference evidence="1 2" key="1">
    <citation type="submission" date="2016-03" db="EMBL/GenBank/DDBJ databases">
        <title>Comparative genomics of 54 Lactobacillus plantarum strains reveals genomic uncoupling from niche constraints.</title>
        <authorList>
            <person name="Martino M.E."/>
        </authorList>
    </citation>
    <scope>NUCLEOTIDE SEQUENCE [LARGE SCALE GENOMIC DNA]</scope>
    <source>
        <strain evidence="1 2">19.1</strain>
    </source>
</reference>
<evidence type="ECO:0000313" key="1">
    <source>
        <dbReference type="EMBL" id="KZU95918.1"/>
    </source>
</evidence>
<dbReference type="EMBL" id="LUXM01000024">
    <property type="protein sequence ID" value="KZU95918.1"/>
    <property type="molecule type" value="Genomic_DNA"/>
</dbReference>
<comment type="caution">
    <text evidence="1">The sequence shown here is derived from an EMBL/GenBank/DDBJ whole genome shotgun (WGS) entry which is preliminary data.</text>
</comment>
<sequence length="110" mass="12416">MSLNEALAQDPEVSGLIGYKDASSNEKGYARRKTNPLDRYIKYTGNNLETIINFVKPLKAAKTKKGNKVQVNTPQGNVSLKETDYLVKLPNQRLLHFTGLEFQDLYDVNI</sequence>
<dbReference type="Proteomes" id="UP000076882">
    <property type="component" value="Unassembled WGS sequence"/>
</dbReference>
<gene>
    <name evidence="1" type="ORF">Lp19_1197</name>
</gene>
<organism evidence="1 2">
    <name type="scientific">Lactiplantibacillus plantarum</name>
    <name type="common">Lactobacillus plantarum</name>
    <dbReference type="NCBI Taxonomy" id="1590"/>
    <lineage>
        <taxon>Bacteria</taxon>
        <taxon>Bacillati</taxon>
        <taxon>Bacillota</taxon>
        <taxon>Bacilli</taxon>
        <taxon>Lactobacillales</taxon>
        <taxon>Lactobacillaceae</taxon>
        <taxon>Lactiplantibacillus</taxon>
    </lineage>
</organism>
<protein>
    <submittedName>
        <fullName evidence="1">Uncharacterized protein</fullName>
    </submittedName>
</protein>
<dbReference type="PATRIC" id="fig|1590.201.peg.971"/>
<name>A0A165RVM2_LACPN</name>
<evidence type="ECO:0000313" key="2">
    <source>
        <dbReference type="Proteomes" id="UP000076882"/>
    </source>
</evidence>
<dbReference type="AlphaFoldDB" id="A0A165RVM2"/>